<dbReference type="STRING" id="1121869.SAMN03084138_00991"/>
<evidence type="ECO:0000313" key="4">
    <source>
        <dbReference type="Proteomes" id="UP000182692"/>
    </source>
</evidence>
<dbReference type="InterPro" id="IPR001031">
    <property type="entry name" value="Thioesterase"/>
</dbReference>
<dbReference type="PANTHER" id="PTHR11487">
    <property type="entry name" value="THIOESTERASE"/>
    <property type="match status" value="1"/>
</dbReference>
<protein>
    <submittedName>
        <fullName evidence="3">Surfactin synthase thioesterase subunit</fullName>
    </submittedName>
</protein>
<proteinExistence type="inferred from homology"/>
<reference evidence="3 4" key="1">
    <citation type="submission" date="2016-10" db="EMBL/GenBank/DDBJ databases">
        <authorList>
            <person name="de Groot N.N."/>
        </authorList>
    </citation>
    <scope>NUCLEOTIDE SEQUENCE [LARGE SCALE GENOMIC DNA]</scope>
    <source>
        <strain evidence="3 4">DSM 15893</strain>
    </source>
</reference>
<evidence type="ECO:0000259" key="2">
    <source>
        <dbReference type="Pfam" id="PF00975"/>
    </source>
</evidence>
<evidence type="ECO:0000256" key="1">
    <source>
        <dbReference type="ARBA" id="ARBA00007169"/>
    </source>
</evidence>
<dbReference type="Proteomes" id="UP000182692">
    <property type="component" value="Unassembled WGS sequence"/>
</dbReference>
<dbReference type="EMBL" id="FOWR01000005">
    <property type="protein sequence ID" value="SFO96733.1"/>
    <property type="molecule type" value="Genomic_DNA"/>
</dbReference>
<sequence>MNNVKQLNAHRGSKTGVKTPWFRVIKTGESIRQRIFCLPHAGGSAGYFRQWRDAVPAHTELIAVQYPGREERLNHLCIDNMEDMVSALFTQFLENPSLLREPFVIFGHSMGASIAYELTLKLLDAGFKLPKTLIASATDAPGHANPTHFHISSDGSLIQEIVRLNPSLSFLQEHEDLLQMILPSLRADYKLIESYGKRNAKRPPLPLPIIKLIGEDDDELSRKDALLWRNQTSTAFSLRVFQGGHFYLAEHYQGVMRTIMEAFDDNVVFPPTTPYHLP</sequence>
<dbReference type="Gene3D" id="3.40.50.1820">
    <property type="entry name" value="alpha/beta hydrolase"/>
    <property type="match status" value="1"/>
</dbReference>
<gene>
    <name evidence="3" type="ORF">SAMN03084138_00991</name>
</gene>
<accession>A0A1I5LHQ7</accession>
<dbReference type="InterPro" id="IPR029058">
    <property type="entry name" value="AB_hydrolase_fold"/>
</dbReference>
<dbReference type="Pfam" id="PF00975">
    <property type="entry name" value="Thioesterase"/>
    <property type="match status" value="1"/>
</dbReference>
<feature type="domain" description="Thioesterase" evidence="2">
    <location>
        <begin position="34"/>
        <end position="260"/>
    </location>
</feature>
<evidence type="ECO:0000313" key="3">
    <source>
        <dbReference type="EMBL" id="SFO96733.1"/>
    </source>
</evidence>
<dbReference type="GeneID" id="35872414"/>
<dbReference type="AlphaFoldDB" id="A0A1I5LHQ7"/>
<dbReference type="InterPro" id="IPR012223">
    <property type="entry name" value="TEII"/>
</dbReference>
<dbReference type="RefSeq" id="WP_241810496.1">
    <property type="nucleotide sequence ID" value="NZ_FOWR01000005.1"/>
</dbReference>
<dbReference type="PANTHER" id="PTHR11487:SF0">
    <property type="entry name" value="S-ACYL FATTY ACID SYNTHASE THIOESTERASE, MEDIUM CHAIN"/>
    <property type="match status" value="1"/>
</dbReference>
<comment type="similarity">
    <text evidence="1">Belongs to the thioesterase family.</text>
</comment>
<name>A0A1I5LHQ7_9GAMM</name>
<dbReference type="SUPFAM" id="SSF53474">
    <property type="entry name" value="alpha/beta-Hydrolases"/>
    <property type="match status" value="1"/>
</dbReference>
<dbReference type="GO" id="GO:0008610">
    <property type="term" value="P:lipid biosynthetic process"/>
    <property type="evidence" value="ECO:0007669"/>
    <property type="project" value="TreeGrafter"/>
</dbReference>
<organism evidence="3 4">
    <name type="scientific">Enterovibrio norvegicus DSM 15893</name>
    <dbReference type="NCBI Taxonomy" id="1121869"/>
    <lineage>
        <taxon>Bacteria</taxon>
        <taxon>Pseudomonadati</taxon>
        <taxon>Pseudomonadota</taxon>
        <taxon>Gammaproteobacteria</taxon>
        <taxon>Vibrionales</taxon>
        <taxon>Vibrionaceae</taxon>
        <taxon>Enterovibrio</taxon>
    </lineage>
</organism>